<dbReference type="InterPro" id="IPR052897">
    <property type="entry name" value="Sec-Metab_Biosynth_Hydrolase"/>
</dbReference>
<evidence type="ECO:0000259" key="1">
    <source>
        <dbReference type="Pfam" id="PF12697"/>
    </source>
</evidence>
<organism evidence="2 3">
    <name type="scientific">Schaalia canis</name>
    <dbReference type="NCBI Taxonomy" id="100469"/>
    <lineage>
        <taxon>Bacteria</taxon>
        <taxon>Bacillati</taxon>
        <taxon>Actinomycetota</taxon>
        <taxon>Actinomycetes</taxon>
        <taxon>Actinomycetales</taxon>
        <taxon>Actinomycetaceae</taxon>
        <taxon>Schaalia</taxon>
    </lineage>
</organism>
<proteinExistence type="predicted"/>
<accession>A0A3P1SE21</accession>
<keyword evidence="2" id="KW-0378">Hydrolase</keyword>
<dbReference type="InterPro" id="IPR000073">
    <property type="entry name" value="AB_hydrolase_1"/>
</dbReference>
<dbReference type="GO" id="GO:0016787">
    <property type="term" value="F:hydrolase activity"/>
    <property type="evidence" value="ECO:0007669"/>
    <property type="project" value="UniProtKB-KW"/>
</dbReference>
<dbReference type="OrthoDB" id="9773549at2"/>
<comment type="caution">
    <text evidence="2">The sequence shown here is derived from an EMBL/GenBank/DDBJ whole genome shotgun (WGS) entry which is preliminary data.</text>
</comment>
<keyword evidence="3" id="KW-1185">Reference proteome</keyword>
<dbReference type="AlphaFoldDB" id="A0A3P1SE21"/>
<evidence type="ECO:0000313" key="2">
    <source>
        <dbReference type="EMBL" id="RRC95259.1"/>
    </source>
</evidence>
<dbReference type="PANTHER" id="PTHR37017">
    <property type="entry name" value="AB HYDROLASE-1 DOMAIN-CONTAINING PROTEIN-RELATED"/>
    <property type="match status" value="1"/>
</dbReference>
<sequence length="228" mass="24112">MDIVLIAGLWLTADVWDPVISALAAHGHRGIPVSLPGQDDGNKLATLADQLDAVKREIAAADRPLLVGHSAAATLAWMAADSDPDCVSGVVFIGGFPETDGATYADFFEAEEGWMRFPGWKSFEGPDSADLSASDKDAMQSRMVGVPEGVSKGMVTLSSTARFSLPVTVLCPEFSPEVAQEVIDGGGAPELAEATKVELMDLESGHWPMVSCPKRLAEALTMVAEKLR</sequence>
<dbReference type="Gene3D" id="3.40.50.1820">
    <property type="entry name" value="alpha/beta hydrolase"/>
    <property type="match status" value="1"/>
</dbReference>
<dbReference type="PANTHER" id="PTHR37017:SF11">
    <property type="entry name" value="ESTERASE_LIPASE_THIOESTERASE DOMAIN-CONTAINING PROTEIN"/>
    <property type="match status" value="1"/>
</dbReference>
<evidence type="ECO:0000313" key="3">
    <source>
        <dbReference type="Proteomes" id="UP000280444"/>
    </source>
</evidence>
<gene>
    <name evidence="2" type="ORF">EII11_06390</name>
</gene>
<dbReference type="SUPFAM" id="SSF53474">
    <property type="entry name" value="alpha/beta-Hydrolases"/>
    <property type="match status" value="1"/>
</dbReference>
<reference evidence="2 3" key="1">
    <citation type="submission" date="2018-11" db="EMBL/GenBank/DDBJ databases">
        <title>Genomes From Bacteria Associated with the Canine Oral Cavity: a Test Case for Automated Genome-Based Taxonomic Assignment.</title>
        <authorList>
            <person name="Coil D.A."/>
            <person name="Jospin G."/>
            <person name="Darling A.E."/>
            <person name="Wallis C."/>
            <person name="Davis I.J."/>
            <person name="Harris S."/>
            <person name="Eisen J.A."/>
            <person name="Holcombe L.J."/>
            <person name="O'Flynn C."/>
        </authorList>
    </citation>
    <scope>NUCLEOTIDE SEQUENCE [LARGE SCALE GENOMIC DNA]</scope>
    <source>
        <strain evidence="2 3">OH770</strain>
    </source>
</reference>
<dbReference type="Proteomes" id="UP000280444">
    <property type="component" value="Unassembled WGS sequence"/>
</dbReference>
<feature type="domain" description="AB hydrolase-1" evidence="1">
    <location>
        <begin position="3"/>
        <end position="219"/>
    </location>
</feature>
<protein>
    <submittedName>
        <fullName evidence="2">Alpha/beta hydrolase</fullName>
    </submittedName>
</protein>
<dbReference type="Pfam" id="PF12697">
    <property type="entry name" value="Abhydrolase_6"/>
    <property type="match status" value="1"/>
</dbReference>
<dbReference type="RefSeq" id="WP_124870333.1">
    <property type="nucleotide sequence ID" value="NZ_RQZF01000005.1"/>
</dbReference>
<name>A0A3P1SE21_9ACTO</name>
<dbReference type="InterPro" id="IPR029058">
    <property type="entry name" value="AB_hydrolase_fold"/>
</dbReference>
<dbReference type="EMBL" id="RQZF01000005">
    <property type="protein sequence ID" value="RRC95259.1"/>
    <property type="molecule type" value="Genomic_DNA"/>
</dbReference>